<gene>
    <name evidence="2" type="ORF">EOS_31895</name>
</gene>
<dbReference type="OrthoDB" id="9802752at2"/>
<dbReference type="Gene3D" id="1.20.120.1870">
    <property type="entry name" value="Fic/DOC protein, Fido domain"/>
    <property type="match status" value="1"/>
</dbReference>
<feature type="domain" description="Fido" evidence="1">
    <location>
        <begin position="7"/>
        <end position="123"/>
    </location>
</feature>
<dbReference type="RefSeq" id="WP_047896197.1">
    <property type="nucleotide sequence ID" value="NZ_AEJF01000186.1"/>
</dbReference>
<dbReference type="SUPFAM" id="SSF140931">
    <property type="entry name" value="Fic-like"/>
    <property type="match status" value="1"/>
</dbReference>
<dbReference type="PATRIC" id="fig|908627.4.peg.7110"/>
<proteinExistence type="predicted"/>
<dbReference type="PANTHER" id="PTHR39426:SF1">
    <property type="entry name" value="HOMOLOGY TO DEATH-ON-CURING PROTEIN OF PHAGE P1"/>
    <property type="match status" value="1"/>
</dbReference>
<dbReference type="PANTHER" id="PTHR39426">
    <property type="entry name" value="HOMOLOGY TO DEATH-ON-CURING PROTEIN OF PHAGE P1"/>
    <property type="match status" value="1"/>
</dbReference>
<protein>
    <submittedName>
        <fullName evidence="2">Death-on-curing protein</fullName>
    </submittedName>
</protein>
<comment type="caution">
    <text evidence="2">The sequence shown here is derived from an EMBL/GenBank/DDBJ whole genome shotgun (WGS) entry which is preliminary data.</text>
</comment>
<dbReference type="PROSITE" id="PS51459">
    <property type="entry name" value="FIDO"/>
    <property type="match status" value="1"/>
</dbReference>
<keyword evidence="3" id="KW-1185">Reference proteome</keyword>
<dbReference type="InterPro" id="IPR036597">
    <property type="entry name" value="Fido-like_dom_sf"/>
</dbReference>
<evidence type="ECO:0000313" key="2">
    <source>
        <dbReference type="EMBL" id="KLU22208.1"/>
    </source>
</evidence>
<dbReference type="Pfam" id="PF02661">
    <property type="entry name" value="Fic"/>
    <property type="match status" value="1"/>
</dbReference>
<dbReference type="EMBL" id="AEJF01000186">
    <property type="protein sequence ID" value="KLU22208.1"/>
    <property type="molecule type" value="Genomic_DNA"/>
</dbReference>
<dbReference type="InterPro" id="IPR006440">
    <property type="entry name" value="Doc"/>
</dbReference>
<dbReference type="AlphaFoldDB" id="A0A0J1FR33"/>
<dbReference type="InterPro" id="IPR053737">
    <property type="entry name" value="Type_II_TA_Toxin"/>
</dbReference>
<accession>A0A0J1FR33</accession>
<dbReference type="InterPro" id="IPR003812">
    <property type="entry name" value="Fido"/>
</dbReference>
<dbReference type="GO" id="GO:0016301">
    <property type="term" value="F:kinase activity"/>
    <property type="evidence" value="ECO:0007669"/>
    <property type="project" value="InterPro"/>
</dbReference>
<reference evidence="2 3" key="1">
    <citation type="journal article" date="2015" name="Genome Announc.">
        <title>Draft Genome Sequence of Burkholderia sp. Strain PML1(12), an Ectomycorrhizosphere-Inhabiting Bacterium with Effective Mineral-Weathering Ability.</title>
        <authorList>
            <person name="Uroz S."/>
            <person name="Oger P."/>
        </authorList>
    </citation>
    <scope>NUCLEOTIDE SEQUENCE [LARGE SCALE GENOMIC DNA]</scope>
    <source>
        <strain evidence="3">PML1(12)</strain>
    </source>
</reference>
<evidence type="ECO:0000313" key="3">
    <source>
        <dbReference type="Proteomes" id="UP000035963"/>
    </source>
</evidence>
<organism evidence="2 3">
    <name type="scientific">Caballeronia mineralivorans PML1(12)</name>
    <dbReference type="NCBI Taxonomy" id="908627"/>
    <lineage>
        <taxon>Bacteria</taxon>
        <taxon>Pseudomonadati</taxon>
        <taxon>Pseudomonadota</taxon>
        <taxon>Betaproteobacteria</taxon>
        <taxon>Burkholderiales</taxon>
        <taxon>Burkholderiaceae</taxon>
        <taxon>Caballeronia</taxon>
    </lineage>
</organism>
<name>A0A0J1FR33_9BURK</name>
<dbReference type="Proteomes" id="UP000035963">
    <property type="component" value="Unassembled WGS sequence"/>
</dbReference>
<sequence>MTAWRWVRPDLTYAVHDRQLAEHGGLDGVRDKGTVESALARPQNLDVYANADAAALAAACAYGLARNHGFADGNKRTAWVVARLFLADNGYRLKFEPADAVRTMEMVAAGALEEAALREWFRQRIAE</sequence>
<evidence type="ECO:0000259" key="1">
    <source>
        <dbReference type="PROSITE" id="PS51459"/>
    </source>
</evidence>
<dbReference type="NCBIfam" id="TIGR01550">
    <property type="entry name" value="DOC_P1"/>
    <property type="match status" value="1"/>
</dbReference>
<dbReference type="PIRSF" id="PIRSF018297">
    <property type="entry name" value="Doc"/>
    <property type="match status" value="1"/>
</dbReference>